<dbReference type="InterPro" id="IPR008397">
    <property type="entry name" value="Alginate_lyase_dom"/>
</dbReference>
<feature type="non-terminal residue" evidence="4">
    <location>
        <position position="1"/>
    </location>
</feature>
<dbReference type="AlphaFoldDB" id="A0A0P8DUN2"/>
<dbReference type="SUPFAM" id="SSF48230">
    <property type="entry name" value="Chondroitin AC/alginate lyase"/>
    <property type="match status" value="1"/>
</dbReference>
<feature type="non-terminal residue" evidence="4">
    <location>
        <position position="166"/>
    </location>
</feature>
<evidence type="ECO:0000313" key="4">
    <source>
        <dbReference type="EMBL" id="KPQ41115.1"/>
    </source>
</evidence>
<name>A0A0P8DUN2_9EURY</name>
<organism evidence="4 5">
    <name type="scientific">Candidatus Methanoperedens nitratireducens</name>
    <dbReference type="NCBI Taxonomy" id="1392998"/>
    <lineage>
        <taxon>Archaea</taxon>
        <taxon>Methanobacteriati</taxon>
        <taxon>Methanobacteriota</taxon>
        <taxon>Stenosarchaea group</taxon>
        <taxon>Methanomicrobia</taxon>
        <taxon>Methanosarcinales</taxon>
        <taxon>ANME-2 cluster</taxon>
        <taxon>Candidatus Methanoperedentaceae</taxon>
        <taxon>Candidatus Methanoperedens</taxon>
    </lineage>
</organism>
<dbReference type="GO" id="GO:0016829">
    <property type="term" value="F:lyase activity"/>
    <property type="evidence" value="ECO:0007669"/>
    <property type="project" value="UniProtKB-KW"/>
</dbReference>
<dbReference type="Pfam" id="PF05426">
    <property type="entry name" value="Alginate_lyase"/>
    <property type="match status" value="1"/>
</dbReference>
<gene>
    <name evidence="4" type="ORF">MPEBLZ_04338</name>
</gene>
<evidence type="ECO:0000313" key="5">
    <source>
        <dbReference type="Proteomes" id="UP000050360"/>
    </source>
</evidence>
<evidence type="ECO:0000256" key="1">
    <source>
        <dbReference type="ARBA" id="ARBA00022729"/>
    </source>
</evidence>
<reference evidence="4 5" key="1">
    <citation type="submission" date="2015-09" db="EMBL/GenBank/DDBJ databases">
        <title>A metagenomics-based metabolic model of nitrate-dependent anaerobic oxidation of methane by Methanoperedens-like archaea.</title>
        <authorList>
            <person name="Arshad A."/>
            <person name="Speth D.R."/>
            <person name="De Graaf R.M."/>
            <person name="Op Den Camp H.J."/>
            <person name="Jetten M.S."/>
            <person name="Welte C.U."/>
        </authorList>
    </citation>
    <scope>NUCLEOTIDE SEQUENCE [LARGE SCALE GENOMIC DNA]</scope>
</reference>
<dbReference type="GO" id="GO:0042597">
    <property type="term" value="C:periplasmic space"/>
    <property type="evidence" value="ECO:0007669"/>
    <property type="project" value="InterPro"/>
</dbReference>
<protein>
    <submittedName>
        <fullName evidence="4">Alginate lyase</fullName>
    </submittedName>
</protein>
<dbReference type="Proteomes" id="UP000050360">
    <property type="component" value="Unassembled WGS sequence"/>
</dbReference>
<proteinExistence type="predicted"/>
<keyword evidence="1" id="KW-0732">Signal</keyword>
<dbReference type="InterPro" id="IPR008929">
    <property type="entry name" value="Chondroitin_lyas"/>
</dbReference>
<evidence type="ECO:0000256" key="2">
    <source>
        <dbReference type="ARBA" id="ARBA00023239"/>
    </source>
</evidence>
<dbReference type="EMBL" id="LKCM01000436">
    <property type="protein sequence ID" value="KPQ41115.1"/>
    <property type="molecule type" value="Genomic_DNA"/>
</dbReference>
<accession>A0A0P8DUN2</accession>
<evidence type="ECO:0000259" key="3">
    <source>
        <dbReference type="Pfam" id="PF05426"/>
    </source>
</evidence>
<comment type="caution">
    <text evidence="4">The sequence shown here is derived from an EMBL/GenBank/DDBJ whole genome shotgun (WGS) entry which is preliminary data.</text>
</comment>
<sequence>EFRLYGPGELWIDDVNLSLTKTIPTPVPSSTPTPVPTATPSGYTSDHPGMYLNANEIDAIIKKVDSGQQPWKEAYDKFMNEDVPAALNTKIQSVTYGGKVPPSGDIHDYFSETPYTSDGVYNPYADKSDYYGAIAVGKAVRNLGLAYALTGENKYADKAVQLINAW</sequence>
<feature type="domain" description="Alginate lyase" evidence="3">
    <location>
        <begin position="99"/>
        <end position="166"/>
    </location>
</feature>
<keyword evidence="2 4" id="KW-0456">Lyase</keyword>
<dbReference type="Gene3D" id="1.50.10.100">
    <property type="entry name" value="Chondroitin AC/alginate lyase"/>
    <property type="match status" value="1"/>
</dbReference>